<protein>
    <submittedName>
        <fullName evidence="1">Uncharacterized protein</fullName>
    </submittedName>
</protein>
<dbReference type="EMBL" id="LAVV01008919">
    <property type="protein sequence ID" value="KNZ51646.1"/>
    <property type="molecule type" value="Genomic_DNA"/>
</dbReference>
<keyword evidence="2" id="KW-1185">Reference proteome</keyword>
<name>A0A0L6USW5_9BASI</name>
<dbReference type="InterPro" id="IPR027417">
    <property type="entry name" value="P-loop_NTPase"/>
</dbReference>
<proteinExistence type="predicted"/>
<evidence type="ECO:0000313" key="2">
    <source>
        <dbReference type="Proteomes" id="UP000037035"/>
    </source>
</evidence>
<reference evidence="1 2" key="1">
    <citation type="submission" date="2015-08" db="EMBL/GenBank/DDBJ databases">
        <title>Next Generation Sequencing and Analysis of the Genome of Puccinia sorghi L Schw, the Causal Agent of Maize Common Rust.</title>
        <authorList>
            <person name="Rochi L."/>
            <person name="Burguener G."/>
            <person name="Darino M."/>
            <person name="Turjanski A."/>
            <person name="Kreff E."/>
            <person name="Dieguez M.J."/>
            <person name="Sacco F."/>
        </authorList>
    </citation>
    <scope>NUCLEOTIDE SEQUENCE [LARGE SCALE GENOMIC DNA]</scope>
    <source>
        <strain evidence="1 2">RO10H11247</strain>
    </source>
</reference>
<organism evidence="1 2">
    <name type="scientific">Puccinia sorghi</name>
    <dbReference type="NCBI Taxonomy" id="27349"/>
    <lineage>
        <taxon>Eukaryota</taxon>
        <taxon>Fungi</taxon>
        <taxon>Dikarya</taxon>
        <taxon>Basidiomycota</taxon>
        <taxon>Pucciniomycotina</taxon>
        <taxon>Pucciniomycetes</taxon>
        <taxon>Pucciniales</taxon>
        <taxon>Pucciniaceae</taxon>
        <taxon>Puccinia</taxon>
    </lineage>
</organism>
<accession>A0A0L6USW5</accession>
<dbReference type="STRING" id="27349.A0A0L6USW5"/>
<dbReference type="Gene3D" id="3.40.50.300">
    <property type="entry name" value="P-loop containing nucleotide triphosphate hydrolases"/>
    <property type="match status" value="1"/>
</dbReference>
<dbReference type="SUPFAM" id="SSF52540">
    <property type="entry name" value="P-loop containing nucleoside triphosphate hydrolases"/>
    <property type="match status" value="1"/>
</dbReference>
<dbReference type="VEuPathDB" id="FungiDB:VP01_3876g3"/>
<evidence type="ECO:0000313" key="1">
    <source>
        <dbReference type="EMBL" id="KNZ51646.1"/>
    </source>
</evidence>
<dbReference type="Proteomes" id="UP000037035">
    <property type="component" value="Unassembled WGS sequence"/>
</dbReference>
<dbReference type="AlphaFoldDB" id="A0A0L6USW5"/>
<gene>
    <name evidence="1" type="ORF">VP01_3876g3</name>
</gene>
<dbReference type="OrthoDB" id="2500143at2759"/>
<comment type="caution">
    <text evidence="1">The sequence shown here is derived from an EMBL/GenBank/DDBJ whole genome shotgun (WGS) entry which is preliminary data.</text>
</comment>
<sequence>MSSAAATAETRSYRLAYISSTASEGSDVFLLFMIPGDEPVWSPGVEAQAVDCLYRLGKAYEVHVDWYFVEGTLEMNIHQVQRQKGELAVYVLSEPIVKCMNSLTEGWILHFLGVSSRK</sequence>